<gene>
    <name evidence="2" type="ORF">KL86DPRO_10159</name>
</gene>
<dbReference type="InterPro" id="IPR052342">
    <property type="entry name" value="MCH/BMMD"/>
</dbReference>
<evidence type="ECO:0000259" key="1">
    <source>
        <dbReference type="Pfam" id="PF01575"/>
    </source>
</evidence>
<dbReference type="InterPro" id="IPR029069">
    <property type="entry name" value="HotDog_dom_sf"/>
</dbReference>
<dbReference type="AlphaFoldDB" id="A0A212IVK8"/>
<proteinExistence type="predicted"/>
<dbReference type="EMBL" id="FLUQ01000001">
    <property type="protein sequence ID" value="SBV91236.1"/>
    <property type="molecule type" value="Genomic_DNA"/>
</dbReference>
<name>A0A212IVK8_9DELT</name>
<sequence>MFFDELRAGQTFSVRPVTITEEAIRSFALAYDPLPVHLDAAYAATTPFGGIIAPGVMSFMAVWAEFLKTNGWGANFVAGKSTKIEWLAPVYPGDVLRGEARIMEVVAHKPDCGIVYLGIDVYNQHGIKVIFDTSELVIKARPGA</sequence>
<evidence type="ECO:0000313" key="2">
    <source>
        <dbReference type="EMBL" id="SBV91236.1"/>
    </source>
</evidence>
<dbReference type="Gene3D" id="3.10.129.10">
    <property type="entry name" value="Hotdog Thioesterase"/>
    <property type="match status" value="1"/>
</dbReference>
<dbReference type="InterPro" id="IPR002539">
    <property type="entry name" value="MaoC-like_dom"/>
</dbReference>
<dbReference type="PANTHER" id="PTHR43664:SF1">
    <property type="entry name" value="BETA-METHYLMALYL-COA DEHYDRATASE"/>
    <property type="match status" value="1"/>
</dbReference>
<organism evidence="2">
    <name type="scientific">uncultured delta proteobacterium</name>
    <dbReference type="NCBI Taxonomy" id="34034"/>
    <lineage>
        <taxon>Bacteria</taxon>
        <taxon>Deltaproteobacteria</taxon>
        <taxon>environmental samples</taxon>
    </lineage>
</organism>
<protein>
    <recommendedName>
        <fullName evidence="1">MaoC-like domain-containing protein</fullName>
    </recommendedName>
</protein>
<dbReference type="SUPFAM" id="SSF54637">
    <property type="entry name" value="Thioesterase/thiol ester dehydrase-isomerase"/>
    <property type="match status" value="1"/>
</dbReference>
<dbReference type="Pfam" id="PF01575">
    <property type="entry name" value="MaoC_dehydratas"/>
    <property type="match status" value="1"/>
</dbReference>
<accession>A0A212IVK8</accession>
<feature type="domain" description="MaoC-like" evidence="1">
    <location>
        <begin position="9"/>
        <end position="107"/>
    </location>
</feature>
<reference evidence="2" key="1">
    <citation type="submission" date="2016-04" db="EMBL/GenBank/DDBJ databases">
        <authorList>
            <person name="Evans L.H."/>
            <person name="Alamgir A."/>
            <person name="Owens N."/>
            <person name="Weber N.D."/>
            <person name="Virtaneva K."/>
            <person name="Barbian K."/>
            <person name="Babar A."/>
            <person name="Rosenke K."/>
        </authorList>
    </citation>
    <scope>NUCLEOTIDE SEQUENCE</scope>
    <source>
        <strain evidence="2">86</strain>
    </source>
</reference>
<dbReference type="PANTHER" id="PTHR43664">
    <property type="entry name" value="MONOAMINE OXIDASE-RELATED"/>
    <property type="match status" value="1"/>
</dbReference>